<feature type="transmembrane region" description="Helical" evidence="1">
    <location>
        <begin position="81"/>
        <end position="100"/>
    </location>
</feature>
<keyword evidence="1" id="KW-0812">Transmembrane</keyword>
<dbReference type="EMBL" id="JQ002659">
    <property type="protein sequence ID" value="AEV55754.1"/>
    <property type="molecule type" value="Genomic_DNA"/>
</dbReference>
<evidence type="ECO:0000256" key="1">
    <source>
        <dbReference type="SAM" id="Phobius"/>
    </source>
</evidence>
<dbReference type="RefSeq" id="YP_006234290.1">
    <property type="nucleotide sequence ID" value="NC_017755.1"/>
</dbReference>
<keyword evidence="1" id="KW-0472">Membrane</keyword>
<sequence length="101" mass="11421">MTIRNKIINWKKFIIMNSPSFFGIFLSEISRIPAAAKVCSSICIGIACIVDEAAIISEFNLAPFSSQLFPEKINQPRSSNLYVFLVFWPSANLSPVFFYHL</sequence>
<name>H9M847_PHLSQ</name>
<keyword evidence="2" id="KW-0496">Mitochondrion</keyword>
<gene>
    <name evidence="2" type="primary">ORF101_2</name>
    <name evidence="2" type="ORF">HusqMp49</name>
</gene>
<protein>
    <submittedName>
        <fullName evidence="2">Uncharacterized protein</fullName>
    </submittedName>
</protein>
<organism evidence="2">
    <name type="scientific">Phlegmariurus squarrosus</name>
    <name type="common">Rock tassel fern</name>
    <name type="synonym">Lycopodium squarrosum</name>
    <dbReference type="NCBI Taxonomy" id="73615"/>
    <lineage>
        <taxon>Eukaryota</taxon>
        <taxon>Viridiplantae</taxon>
        <taxon>Streptophyta</taxon>
        <taxon>Embryophyta</taxon>
        <taxon>Tracheophyta</taxon>
        <taxon>Lycopodiopsida</taxon>
        <taxon>Lycopodiales</taxon>
        <taxon>Lycopodiaceae</taxon>
        <taxon>Huperzioideae</taxon>
        <taxon>Phlegmariurus</taxon>
    </lineage>
</organism>
<geneLocation type="mitochondrion" evidence="2"/>
<dbReference type="GeneID" id="12354451"/>
<dbReference type="AlphaFoldDB" id="H9M847"/>
<accession>H9M847</accession>
<proteinExistence type="predicted"/>
<keyword evidence="1" id="KW-1133">Transmembrane helix</keyword>
<evidence type="ECO:0000313" key="2">
    <source>
        <dbReference type="EMBL" id="AEV55754.1"/>
    </source>
</evidence>
<reference evidence="2" key="1">
    <citation type="journal article" date="2012" name="PLoS ONE">
        <title>The Mitochondrial Genome of the Lycophyte Huperzia squarrosa: The Most Archaic Form in Vascular Plants.</title>
        <authorList>
            <person name="Liu Y."/>
            <person name="Wang B."/>
            <person name="Cui P."/>
            <person name="Li L."/>
            <person name="Xue J.Y."/>
            <person name="Yu J."/>
            <person name="Qiu Y.L."/>
        </authorList>
    </citation>
    <scope>NUCLEOTIDE SEQUENCE</scope>
</reference>